<dbReference type="RefSeq" id="WP_290254242.1">
    <property type="nucleotide sequence ID" value="NZ_JAUGQQ010000003.1"/>
</dbReference>
<keyword evidence="2" id="KW-0804">Transcription</keyword>
<dbReference type="SMART" id="SM00342">
    <property type="entry name" value="HTH_ARAC"/>
    <property type="match status" value="1"/>
</dbReference>
<proteinExistence type="predicted"/>
<keyword evidence="1" id="KW-0805">Transcription regulation</keyword>
<evidence type="ECO:0000256" key="2">
    <source>
        <dbReference type="ARBA" id="ARBA00023163"/>
    </source>
</evidence>
<evidence type="ECO:0000256" key="1">
    <source>
        <dbReference type="ARBA" id="ARBA00023015"/>
    </source>
</evidence>
<dbReference type="PROSITE" id="PS01124">
    <property type="entry name" value="HTH_ARAC_FAMILY_2"/>
    <property type="match status" value="1"/>
</dbReference>
<dbReference type="SUPFAM" id="SSF46689">
    <property type="entry name" value="Homeodomain-like"/>
    <property type="match status" value="1"/>
</dbReference>
<dbReference type="PANTHER" id="PTHR47893">
    <property type="entry name" value="REGULATORY PROTEIN PCHR"/>
    <property type="match status" value="1"/>
</dbReference>
<sequence length="323" mass="37735">MKTNELFSASARQAFASPNFLLSATRAEKKLNEHSYKLFTLGKGIKFLQCEFKQTASRNFRFPVEISNKYLFIFNLNDKLQFSESETERFPLGELHNFLYFKKKASLEIILQKNGNYKFCCFIMDTSNFESHVKGFVGENSKIYFEKDIMYKGLPNLKISDYLHKLLECKKTFPENLISLGYVNIIIGMLLNQYIEAKSGREKFRSCLREWEIVELQRITEEIRLHPEQNYSIKSLSRKSGVSIPKLQEGFKEMHGHTIANFIREVRLLKAEELLVNSDLNISEIVYTVGLCSRSYFSRIFKKKYKCTPTDYQRQQISLAVTA</sequence>
<keyword evidence="5" id="KW-1185">Reference proteome</keyword>
<dbReference type="EMBL" id="JAUGQQ010000003">
    <property type="protein sequence ID" value="MDN3724149.1"/>
    <property type="molecule type" value="Genomic_DNA"/>
</dbReference>
<protein>
    <submittedName>
        <fullName evidence="4">AraC family transcriptional regulator</fullName>
    </submittedName>
</protein>
<dbReference type="PANTHER" id="PTHR47893:SF1">
    <property type="entry name" value="REGULATORY PROTEIN PCHR"/>
    <property type="match status" value="1"/>
</dbReference>
<dbReference type="Proteomes" id="UP001244787">
    <property type="component" value="Unassembled WGS sequence"/>
</dbReference>
<dbReference type="InterPro" id="IPR009057">
    <property type="entry name" value="Homeodomain-like_sf"/>
</dbReference>
<evidence type="ECO:0000313" key="4">
    <source>
        <dbReference type="EMBL" id="MDN3724149.1"/>
    </source>
</evidence>
<feature type="domain" description="HTH araC/xylS-type" evidence="3">
    <location>
        <begin position="217"/>
        <end position="315"/>
    </location>
</feature>
<accession>A0ABT8DHB6</accession>
<evidence type="ECO:0000313" key="5">
    <source>
        <dbReference type="Proteomes" id="UP001244787"/>
    </source>
</evidence>
<name>A0ABT8DHB6_9FLAO</name>
<gene>
    <name evidence="4" type="ORF">QRD02_07125</name>
</gene>
<comment type="caution">
    <text evidence="4">The sequence shown here is derived from an EMBL/GenBank/DDBJ whole genome shotgun (WGS) entry which is preliminary data.</text>
</comment>
<organism evidence="4 5">
    <name type="scientific">Aequorivita aurantiaca</name>
    <dbReference type="NCBI Taxonomy" id="3053356"/>
    <lineage>
        <taxon>Bacteria</taxon>
        <taxon>Pseudomonadati</taxon>
        <taxon>Bacteroidota</taxon>
        <taxon>Flavobacteriia</taxon>
        <taxon>Flavobacteriales</taxon>
        <taxon>Flavobacteriaceae</taxon>
        <taxon>Aequorivita</taxon>
    </lineage>
</organism>
<dbReference type="Gene3D" id="1.10.10.60">
    <property type="entry name" value="Homeodomain-like"/>
    <property type="match status" value="1"/>
</dbReference>
<dbReference type="InterPro" id="IPR018060">
    <property type="entry name" value="HTH_AraC"/>
</dbReference>
<reference evidence="4 5" key="1">
    <citation type="submission" date="2023-06" db="EMBL/GenBank/DDBJ databases">
        <authorList>
            <person name="Ye Y.-Q."/>
            <person name="Du Z.-J."/>
        </authorList>
    </citation>
    <scope>NUCLEOTIDE SEQUENCE [LARGE SCALE GENOMIC DNA]</scope>
    <source>
        <strain evidence="4 5">SDUM287046</strain>
    </source>
</reference>
<dbReference type="Pfam" id="PF12833">
    <property type="entry name" value="HTH_18"/>
    <property type="match status" value="1"/>
</dbReference>
<dbReference type="InterPro" id="IPR053142">
    <property type="entry name" value="PchR_regulatory_protein"/>
</dbReference>
<evidence type="ECO:0000259" key="3">
    <source>
        <dbReference type="PROSITE" id="PS01124"/>
    </source>
</evidence>